<protein>
    <submittedName>
        <fullName evidence="1">Uncharacterized protein</fullName>
    </submittedName>
</protein>
<reference evidence="1" key="1">
    <citation type="journal article" date="2021" name="Proc. Natl. Acad. Sci. U.S.A.">
        <title>A Catalog of Tens of Thousands of Viruses from Human Metagenomes Reveals Hidden Associations with Chronic Diseases.</title>
        <authorList>
            <person name="Tisza M.J."/>
            <person name="Buck C.B."/>
        </authorList>
    </citation>
    <scope>NUCLEOTIDE SEQUENCE</scope>
    <source>
        <strain evidence="1">CtGJ32</strain>
    </source>
</reference>
<sequence length="49" mass="5846">MVAAAAYQKELFERWPFLCYNMIIHHRQRATRLSHSSFLYFKKGANKGQ</sequence>
<proteinExistence type="predicted"/>
<dbReference type="EMBL" id="BK015936">
    <property type="protein sequence ID" value="DAF86077.1"/>
    <property type="molecule type" value="Genomic_DNA"/>
</dbReference>
<accession>A0A8S5TV46</accession>
<evidence type="ECO:0000313" key="1">
    <source>
        <dbReference type="EMBL" id="DAF86077.1"/>
    </source>
</evidence>
<name>A0A8S5TV46_9CAUD</name>
<organism evidence="1">
    <name type="scientific">Siphoviridae sp. ctGJ32</name>
    <dbReference type="NCBI Taxonomy" id="2825409"/>
    <lineage>
        <taxon>Viruses</taxon>
        <taxon>Duplodnaviria</taxon>
        <taxon>Heunggongvirae</taxon>
        <taxon>Uroviricota</taxon>
        <taxon>Caudoviricetes</taxon>
    </lineage>
</organism>